<keyword evidence="3" id="KW-1185">Reference proteome</keyword>
<evidence type="ECO:0000256" key="1">
    <source>
        <dbReference type="SAM" id="MobiDB-lite"/>
    </source>
</evidence>
<reference evidence="2 3" key="1">
    <citation type="submission" date="2016-10" db="EMBL/GenBank/DDBJ databases">
        <authorList>
            <person name="Varghese N."/>
            <person name="Submissions S."/>
        </authorList>
    </citation>
    <scope>NUCLEOTIDE SEQUENCE [LARGE SCALE GENOMIC DNA]</scope>
    <source>
        <strain evidence="2 3">BS3111</strain>
    </source>
</reference>
<dbReference type="Proteomes" id="UP000183126">
    <property type="component" value="Chromosome I"/>
</dbReference>
<proteinExistence type="predicted"/>
<dbReference type="EMBL" id="LT629760">
    <property type="protein sequence ID" value="SDS92780.1"/>
    <property type="molecule type" value="Genomic_DNA"/>
</dbReference>
<protein>
    <submittedName>
        <fullName evidence="2">Uncharacterized protein</fullName>
    </submittedName>
</protein>
<evidence type="ECO:0000313" key="2">
    <source>
        <dbReference type="EMBL" id="SDS92780.1"/>
    </source>
</evidence>
<organism evidence="2 3">
    <name type="scientific">Pseudomonas trivialis</name>
    <dbReference type="NCBI Taxonomy" id="200450"/>
    <lineage>
        <taxon>Bacteria</taxon>
        <taxon>Pseudomonadati</taxon>
        <taxon>Pseudomonadota</taxon>
        <taxon>Gammaproteobacteria</taxon>
        <taxon>Pseudomonadales</taxon>
        <taxon>Pseudomonadaceae</taxon>
        <taxon>Pseudomonas</taxon>
    </lineage>
</organism>
<evidence type="ECO:0000313" key="3">
    <source>
        <dbReference type="Proteomes" id="UP000183126"/>
    </source>
</evidence>
<name>A0ABY0UMR5_9PSED</name>
<gene>
    <name evidence="2" type="ORF">SAMN04490205_4118</name>
</gene>
<sequence length="272" mass="28920">MATPASRRLNLCRQGSCGERACPALGCEAAPVKTNALYQALPGPGFGAAAQPNAGQARSLRGRFATLEFVFSLSFSRQRRRTRRHPALAADGFIRRSKTQQLNPGKQGVVASRLATGAFRDPRICIQPVIQSPTAAYAAAPGACCRWLHTPQQSAAAKSWQTGRCGERACPALGCEAAPVKTNALYQALPGLGFGAAAQPSAGQARSPRGRFATLEFVFSLSFSRQRRSTRRHPALAAGGFIRRSKTQQLNPGKQGVVASGLAPRWAAKQPQ</sequence>
<feature type="region of interest" description="Disordered" evidence="1">
    <location>
        <begin position="230"/>
        <end position="272"/>
    </location>
</feature>
<accession>A0ABY0UMR5</accession>